<dbReference type="AlphaFoldDB" id="A0A1I4FNF8"/>
<keyword evidence="2" id="KW-0812">Transmembrane</keyword>
<evidence type="ECO:0000313" key="4">
    <source>
        <dbReference type="Proteomes" id="UP000198804"/>
    </source>
</evidence>
<accession>A0A1I4FNF8</accession>
<feature type="region of interest" description="Disordered" evidence="1">
    <location>
        <begin position="1"/>
        <end position="47"/>
    </location>
</feature>
<feature type="region of interest" description="Disordered" evidence="1">
    <location>
        <begin position="55"/>
        <end position="74"/>
    </location>
</feature>
<proteinExistence type="predicted"/>
<dbReference type="EMBL" id="FOSV01000010">
    <property type="protein sequence ID" value="SFL18959.1"/>
    <property type="molecule type" value="Genomic_DNA"/>
</dbReference>
<protein>
    <submittedName>
        <fullName evidence="3">Uncharacterized protein</fullName>
    </submittedName>
</protein>
<feature type="compositionally biased region" description="Basic and acidic residues" evidence="1">
    <location>
        <begin position="59"/>
        <end position="71"/>
    </location>
</feature>
<sequence>MGPRRRKPEPKHPRAVAEGAARCLECETPPSEGFADGVEAERNRRRMDPAYGEAYGLGEYREPPPDPDKPHHIGGAARVLKFPRWLEDWFERQDEDSLSTIDELVAERQERAVVRKWMRRIWHGAIATLVTTALAAHWFSDQLAWVAERLPVLRQFWQLVTGSFQK</sequence>
<organism evidence="3 4">
    <name type="scientific">Methylorubrum salsuginis</name>
    <dbReference type="NCBI Taxonomy" id="414703"/>
    <lineage>
        <taxon>Bacteria</taxon>
        <taxon>Pseudomonadati</taxon>
        <taxon>Pseudomonadota</taxon>
        <taxon>Alphaproteobacteria</taxon>
        <taxon>Hyphomicrobiales</taxon>
        <taxon>Methylobacteriaceae</taxon>
        <taxon>Methylorubrum</taxon>
    </lineage>
</organism>
<keyword evidence="2" id="KW-0472">Membrane</keyword>
<dbReference type="Proteomes" id="UP000198804">
    <property type="component" value="Unassembled WGS sequence"/>
</dbReference>
<name>A0A1I4FNF8_9HYPH</name>
<keyword evidence="4" id="KW-1185">Reference proteome</keyword>
<dbReference type="STRING" id="414703.SAMN04488125_110115"/>
<evidence type="ECO:0000256" key="1">
    <source>
        <dbReference type="SAM" id="MobiDB-lite"/>
    </source>
</evidence>
<reference evidence="4" key="1">
    <citation type="submission" date="2016-10" db="EMBL/GenBank/DDBJ databases">
        <authorList>
            <person name="Varghese N."/>
            <person name="Submissions S."/>
        </authorList>
    </citation>
    <scope>NUCLEOTIDE SEQUENCE [LARGE SCALE GENOMIC DNA]</scope>
    <source>
        <strain evidence="4">CGMCC 1.6474</strain>
    </source>
</reference>
<keyword evidence="2" id="KW-1133">Transmembrane helix</keyword>
<evidence type="ECO:0000256" key="2">
    <source>
        <dbReference type="SAM" id="Phobius"/>
    </source>
</evidence>
<evidence type="ECO:0000313" key="3">
    <source>
        <dbReference type="EMBL" id="SFL18959.1"/>
    </source>
</evidence>
<gene>
    <name evidence="3" type="ORF">SAMN04488125_110115</name>
</gene>
<feature type="transmembrane region" description="Helical" evidence="2">
    <location>
        <begin position="121"/>
        <end position="140"/>
    </location>
</feature>